<comment type="caution">
    <text evidence="1">The sequence shown here is derived from an EMBL/GenBank/DDBJ whole genome shotgun (WGS) entry which is preliminary data.</text>
</comment>
<evidence type="ECO:0000313" key="1">
    <source>
        <dbReference type="EMBL" id="KAJ4719528.1"/>
    </source>
</evidence>
<reference evidence="1 2" key="1">
    <citation type="journal article" date="2023" name="Science">
        <title>Complex scaffold remodeling in plant triterpene biosynthesis.</title>
        <authorList>
            <person name="De La Pena R."/>
            <person name="Hodgson H."/>
            <person name="Liu J.C."/>
            <person name="Stephenson M.J."/>
            <person name="Martin A.C."/>
            <person name="Owen C."/>
            <person name="Harkess A."/>
            <person name="Leebens-Mack J."/>
            <person name="Jimenez L.E."/>
            <person name="Osbourn A."/>
            <person name="Sattely E.S."/>
        </authorList>
    </citation>
    <scope>NUCLEOTIDE SEQUENCE [LARGE SCALE GENOMIC DNA]</scope>
    <source>
        <strain evidence="2">cv. JPN11</strain>
        <tissue evidence="1">Leaf</tissue>
    </source>
</reference>
<organism evidence="1 2">
    <name type="scientific">Melia azedarach</name>
    <name type="common">Chinaberry tree</name>
    <dbReference type="NCBI Taxonomy" id="155640"/>
    <lineage>
        <taxon>Eukaryota</taxon>
        <taxon>Viridiplantae</taxon>
        <taxon>Streptophyta</taxon>
        <taxon>Embryophyta</taxon>
        <taxon>Tracheophyta</taxon>
        <taxon>Spermatophyta</taxon>
        <taxon>Magnoliopsida</taxon>
        <taxon>eudicotyledons</taxon>
        <taxon>Gunneridae</taxon>
        <taxon>Pentapetalae</taxon>
        <taxon>rosids</taxon>
        <taxon>malvids</taxon>
        <taxon>Sapindales</taxon>
        <taxon>Meliaceae</taxon>
        <taxon>Melia</taxon>
    </lineage>
</organism>
<keyword evidence="2" id="KW-1185">Reference proteome</keyword>
<protein>
    <submittedName>
        <fullName evidence="1">Phosphoglycerate mutase family protein</fullName>
    </submittedName>
</protein>
<name>A0ACC1Y8H8_MELAZ</name>
<proteinExistence type="predicted"/>
<dbReference type="Proteomes" id="UP001164539">
    <property type="component" value="Chromosome 4"/>
</dbReference>
<sequence length="297" mass="34763">MSQSPSHRNHLRHILPKRIILVRHGESQGNLDTDAYATTPDHKIQLTPVGIEQARQCGSRLHSLISTNGTSSNYRLYFYVSPYDRTRSTLREIGRSFSRKRIIGVREECRIREQDFGNFQVRERMKLIKETREKFGRFFYRFPEGESAADVFDRVSSFLESLWRDIDFNRLHIDSNEDLNLIIVSHGLTSRVFLMKWFKWTVEQFELLNNFGNCEARVMQLGAGGEYSLAINHTDEEMLEWGLSPEMIADQKWRAHANKGEWNESCAWYLDAFFDKTTDSDDDAKENEAEYFDAHSV</sequence>
<dbReference type="EMBL" id="CM051397">
    <property type="protein sequence ID" value="KAJ4719528.1"/>
    <property type="molecule type" value="Genomic_DNA"/>
</dbReference>
<accession>A0ACC1Y8H8</accession>
<gene>
    <name evidence="1" type="ORF">OWV82_007496</name>
</gene>
<evidence type="ECO:0000313" key="2">
    <source>
        <dbReference type="Proteomes" id="UP001164539"/>
    </source>
</evidence>